<dbReference type="Proteomes" id="UP000805418">
    <property type="component" value="Chromosome 7"/>
</dbReference>
<proteinExistence type="inferred from homology"/>
<keyword evidence="19" id="KW-0675">Receptor</keyword>
<reference evidence="30" key="3">
    <citation type="submission" date="2025-09" db="UniProtKB">
        <authorList>
            <consortium name="Ensembl"/>
        </authorList>
    </citation>
    <scope>IDENTIFICATION</scope>
    <source>
        <strain evidence="30">Boxer</strain>
    </source>
</reference>
<dbReference type="Gene3D" id="1.20.120.1630">
    <property type="match status" value="1"/>
</dbReference>
<evidence type="ECO:0000256" key="21">
    <source>
        <dbReference type="ARBA" id="ARBA00023242"/>
    </source>
</evidence>
<comment type="catalytic activity">
    <reaction evidence="25">
        <text>4,4-dimethyl-8,14-cholestadien-3beta-ol + NADPH + H(+) = 4,4-dimethyl-5alpha-cholest-8-en-3beta-ol + NADP(+)</text>
        <dbReference type="Rhea" id="RHEA:46812"/>
        <dbReference type="ChEBI" id="CHEBI:15378"/>
        <dbReference type="ChEBI" id="CHEBI:57783"/>
        <dbReference type="ChEBI" id="CHEBI:58349"/>
        <dbReference type="ChEBI" id="CHEBI:78904"/>
        <dbReference type="ChEBI" id="CHEBI:87044"/>
    </reaction>
</comment>
<comment type="subcellular location">
    <subcellularLocation>
        <location evidence="28">Endoplasmic reticulum membrane</location>
        <topology evidence="28">Multi-pass membrane protein</topology>
    </subcellularLocation>
    <subcellularLocation>
        <location evidence="1">Nucleus inner membrane</location>
        <topology evidence="1">Multi-pass membrane protein</topology>
    </subcellularLocation>
</comment>
<evidence type="ECO:0000256" key="20">
    <source>
        <dbReference type="ARBA" id="ARBA00023221"/>
    </source>
</evidence>
<gene>
    <name evidence="30" type="primary">LBR</name>
</gene>
<evidence type="ECO:0000256" key="17">
    <source>
        <dbReference type="ARBA" id="ARBA00023136"/>
    </source>
</evidence>
<feature type="transmembrane region" description="Helical" evidence="28">
    <location>
        <begin position="240"/>
        <end position="260"/>
    </location>
</feature>
<keyword evidence="21" id="KW-0539">Nucleus</keyword>
<feature type="transmembrane region" description="Helical" evidence="28">
    <location>
        <begin position="272"/>
        <end position="292"/>
    </location>
</feature>
<evidence type="ECO:0000256" key="24">
    <source>
        <dbReference type="ARBA" id="ARBA00032210"/>
    </source>
</evidence>
<evidence type="ECO:0000256" key="12">
    <source>
        <dbReference type="ARBA" id="ARBA00022989"/>
    </source>
</evidence>
<evidence type="ECO:0000256" key="13">
    <source>
        <dbReference type="ARBA" id="ARBA00023002"/>
    </source>
</evidence>
<comment type="caution">
    <text evidence="28">Lacks conserved residue(s) required for the propagation of feature annotation.</text>
</comment>
<comment type="catalytic activity">
    <reaction evidence="26">
        <text>5alpha-cholest-8,14-dien-3beta-ol + NADPH + H(+) = 5alpha-cholest-8-en-3beta-ol + NADP(+)</text>
        <dbReference type="Rhea" id="RHEA:46456"/>
        <dbReference type="ChEBI" id="CHEBI:15378"/>
        <dbReference type="ChEBI" id="CHEBI:16608"/>
        <dbReference type="ChEBI" id="CHEBI:57783"/>
        <dbReference type="ChEBI" id="CHEBI:58349"/>
        <dbReference type="ChEBI" id="CHEBI:86131"/>
    </reaction>
</comment>
<keyword evidence="9 28" id="KW-0152">Cholesterol biosynthesis</keyword>
<dbReference type="FunFam" id="1.20.120.1630:FF:000001">
    <property type="entry name" value="delta(14)-sterol reductase isoform X1"/>
    <property type="match status" value="1"/>
</dbReference>
<keyword evidence="13 28" id="KW-0560">Oxidoreductase</keyword>
<feature type="transmembrane region" description="Helical" evidence="28">
    <location>
        <begin position="428"/>
        <end position="447"/>
    </location>
</feature>
<reference evidence="30" key="1">
    <citation type="submission" date="2020-03" db="EMBL/GenBank/DDBJ databases">
        <title>Long-read based genome assembly of a Labrador retriever dog.</title>
        <authorList>
            <person name="Eory L."/>
            <person name="Zhang W."/>
            <person name="Schoenebeck J."/>
        </authorList>
    </citation>
    <scope>NUCLEOTIDE SEQUENCE [LARGE SCALE GENOMIC DNA]</scope>
    <source>
        <strain evidence="30">Labrador retriever</strain>
    </source>
</reference>
<evidence type="ECO:0000256" key="4">
    <source>
        <dbReference type="ARBA" id="ARBA00012413"/>
    </source>
</evidence>
<dbReference type="PANTHER" id="PTHR21257:SF55">
    <property type="entry name" value="DELTA(14)-STEROL REDUCTASE LBR"/>
    <property type="match status" value="1"/>
</dbReference>
<evidence type="ECO:0000256" key="6">
    <source>
        <dbReference type="ARBA" id="ARBA00022548"/>
    </source>
</evidence>
<keyword evidence="8 28" id="KW-0812">Transmembrane</keyword>
<evidence type="ECO:0000256" key="14">
    <source>
        <dbReference type="ARBA" id="ARBA00023011"/>
    </source>
</evidence>
<feature type="region of interest" description="Disordered" evidence="29">
    <location>
        <begin position="1"/>
        <end position="52"/>
    </location>
</feature>
<keyword evidence="6 28" id="KW-0153">Cholesterol metabolism</keyword>
<dbReference type="EC" id="1.3.1.70" evidence="4"/>
<dbReference type="PROSITE" id="PS01018">
    <property type="entry name" value="STEROL_REDUCT_2"/>
    <property type="match status" value="1"/>
</dbReference>
<keyword evidence="10 28" id="KW-0256">Endoplasmic reticulum</keyword>
<feature type="transmembrane region" description="Helical" evidence="28">
    <location>
        <begin position="397"/>
        <end position="416"/>
    </location>
</feature>
<sequence length="561" mass="63869">MISRQRKSGSTSSSPSRRRGSRSRSRSRSPGRPPRSSRRSASASHQADMKEMRKEVLEVKLTPLVLKPFGNSISRYNGEPEHTERDGMLHRNAEEKFHLSEEIRSMSTQYSLRPRREEIKLKDIDSKEENIVPTKGSTLLKTSEVLGTQPKSLEFGGVPGVFLIMLGLPTFLFLLLLLCKEEEPSLLNFPPPMPALSELWDTRAFAIYFFWFSLQALFYILPIGKVVEGMPLADGRRLKYRLNGFYAFLLTCVAVGAALCRGVELHYVYRHFLPLALAAATFAMALSTYLAVRAAWAPPAALAPASSGNAIYDFFIGRELNPRIGTFDLKYFCELRPGLIGWVVVNLVMLLAEMKLQDQAAPSLAMILVNSFQLLYVVDALWNEEALLTTMDITHDGFGFMLAFGDLVWVPFIYSFQAFYLVNHPNEVSWPMASLIIALKLCGYVIFRCANSQKNAFRKNPTDPKLAHLKTIHTSTGKNLLVSGWWGFVRHPNYLGDLIMALAWSLPCGFKHVLPYFYVIYFTVLLVHREARDERHCRKKYGLAWEKYCQRVPYRIFPYVY</sequence>
<evidence type="ECO:0000256" key="27">
    <source>
        <dbReference type="ARBA" id="ARBA00049367"/>
    </source>
</evidence>
<dbReference type="GO" id="GO:0005789">
    <property type="term" value="C:endoplasmic reticulum membrane"/>
    <property type="evidence" value="ECO:0007669"/>
    <property type="project" value="UniProtKB-SubCell"/>
</dbReference>
<dbReference type="PANTHER" id="PTHR21257">
    <property type="entry name" value="DELTA(14)-STEROL REDUCTASE"/>
    <property type="match status" value="1"/>
</dbReference>
<evidence type="ECO:0000256" key="9">
    <source>
        <dbReference type="ARBA" id="ARBA00022778"/>
    </source>
</evidence>
<dbReference type="InterPro" id="IPR001171">
    <property type="entry name" value="ERG24_DHCR-like"/>
</dbReference>
<evidence type="ECO:0000256" key="29">
    <source>
        <dbReference type="SAM" id="MobiDB-lite"/>
    </source>
</evidence>
<keyword evidence="14 28" id="KW-0756">Sterol biosynthesis</keyword>
<protein>
    <recommendedName>
        <fullName evidence="4">Delta(14)-sterol reductase</fullName>
        <ecNumber evidence="4">1.3.1.70</ecNumber>
    </recommendedName>
    <alternativeName>
        <fullName evidence="24">3-beta-hydroxysterol Delta (14)-reductase</fullName>
    </alternativeName>
    <alternativeName>
        <fullName evidence="22">C-14 sterol reductase</fullName>
    </alternativeName>
    <alternativeName>
        <fullName evidence="23">Sterol C14-reductase</fullName>
    </alternativeName>
</protein>
<keyword evidence="16" id="KW-0238">DNA-binding</keyword>
<comment type="catalytic activity">
    <reaction evidence="27">
        <text>4,4-dimethyl-5alpha-cholesta-8,24-dien-3beta-ol + NADP(+) = 4,4-dimethyl-5alpha-cholesta-8,14,24-trien-3beta-ol + NADPH + H(+)</text>
        <dbReference type="Rhea" id="RHEA:18561"/>
        <dbReference type="ChEBI" id="CHEBI:15378"/>
        <dbReference type="ChEBI" id="CHEBI:17813"/>
        <dbReference type="ChEBI" id="CHEBI:18364"/>
        <dbReference type="ChEBI" id="CHEBI:57783"/>
        <dbReference type="ChEBI" id="CHEBI:58349"/>
        <dbReference type="EC" id="1.3.1.70"/>
    </reaction>
</comment>
<feature type="compositionally biased region" description="Basic residues" evidence="29">
    <location>
        <begin position="16"/>
        <end position="29"/>
    </location>
</feature>
<evidence type="ECO:0000256" key="15">
    <source>
        <dbReference type="ARBA" id="ARBA00023098"/>
    </source>
</evidence>
<dbReference type="OrthoDB" id="5326588at2759"/>
<keyword evidence="18 28" id="KW-1207">Sterol metabolism</keyword>
<keyword evidence="31" id="KW-1185">Reference proteome</keyword>
<dbReference type="GO" id="GO:0003677">
    <property type="term" value="F:DNA binding"/>
    <property type="evidence" value="ECO:0007669"/>
    <property type="project" value="UniProtKB-KW"/>
</dbReference>
<evidence type="ECO:0000256" key="28">
    <source>
        <dbReference type="RuleBase" id="RU369120"/>
    </source>
</evidence>
<accession>A0A8I3RW69</accession>
<keyword evidence="20 28" id="KW-0753">Steroid metabolism</keyword>
<evidence type="ECO:0000313" key="30">
    <source>
        <dbReference type="Ensembl" id="ENSCAFP00845015174.1"/>
    </source>
</evidence>
<reference evidence="30" key="2">
    <citation type="submission" date="2025-08" db="UniProtKB">
        <authorList>
            <consortium name="Ensembl"/>
        </authorList>
    </citation>
    <scope>IDENTIFICATION</scope>
    <source>
        <strain evidence="30">Boxer</strain>
    </source>
</reference>
<dbReference type="GO" id="GO:0006695">
    <property type="term" value="P:cholesterol biosynthetic process"/>
    <property type="evidence" value="ECO:0007669"/>
    <property type="project" value="UniProtKB-UniRule"/>
</dbReference>
<evidence type="ECO:0000256" key="22">
    <source>
        <dbReference type="ARBA" id="ARBA00030165"/>
    </source>
</evidence>
<organism evidence="30 31">
    <name type="scientific">Canis lupus familiaris</name>
    <name type="common">Dog</name>
    <name type="synonym">Canis familiaris</name>
    <dbReference type="NCBI Taxonomy" id="9615"/>
    <lineage>
        <taxon>Eukaryota</taxon>
        <taxon>Metazoa</taxon>
        <taxon>Chordata</taxon>
        <taxon>Craniata</taxon>
        <taxon>Vertebrata</taxon>
        <taxon>Euteleostomi</taxon>
        <taxon>Mammalia</taxon>
        <taxon>Eutheria</taxon>
        <taxon>Laurasiatheria</taxon>
        <taxon>Carnivora</taxon>
        <taxon>Caniformia</taxon>
        <taxon>Canidae</taxon>
        <taxon>Canis</taxon>
    </lineage>
</organism>
<comment type="similarity">
    <text evidence="3 28">Belongs to the ERG4/ERG24 family.</text>
</comment>
<dbReference type="Pfam" id="PF01222">
    <property type="entry name" value="ERG4_ERG24"/>
    <property type="match status" value="1"/>
</dbReference>
<evidence type="ECO:0000313" key="31">
    <source>
        <dbReference type="Proteomes" id="UP000805418"/>
    </source>
</evidence>
<dbReference type="Ensembl" id="ENSCAFT00845019407.1">
    <property type="protein sequence ID" value="ENSCAFP00845015174.1"/>
    <property type="gene ID" value="ENSCAFG00845010980.1"/>
</dbReference>
<keyword evidence="5 28" id="KW-0444">Lipid biosynthesis</keyword>
<evidence type="ECO:0000256" key="19">
    <source>
        <dbReference type="ARBA" id="ARBA00023170"/>
    </source>
</evidence>
<evidence type="ECO:0000256" key="8">
    <source>
        <dbReference type="ARBA" id="ARBA00022692"/>
    </source>
</evidence>
<evidence type="ECO:0000256" key="1">
    <source>
        <dbReference type="ARBA" id="ARBA00004473"/>
    </source>
</evidence>
<keyword evidence="17 28" id="KW-0472">Membrane</keyword>
<evidence type="ECO:0000256" key="10">
    <source>
        <dbReference type="ARBA" id="ARBA00022824"/>
    </source>
</evidence>
<evidence type="ECO:0000256" key="7">
    <source>
        <dbReference type="ARBA" id="ARBA00022553"/>
    </source>
</evidence>
<evidence type="ECO:0000256" key="26">
    <source>
        <dbReference type="ARBA" id="ARBA00048712"/>
    </source>
</evidence>
<evidence type="ECO:0000256" key="18">
    <source>
        <dbReference type="ARBA" id="ARBA00023166"/>
    </source>
</evidence>
<dbReference type="GO" id="GO:0005637">
    <property type="term" value="C:nuclear inner membrane"/>
    <property type="evidence" value="ECO:0007669"/>
    <property type="project" value="UniProtKB-SubCell"/>
</dbReference>
<dbReference type="GO" id="GO:0050613">
    <property type="term" value="F:Delta14-sterol reductase activity"/>
    <property type="evidence" value="ECO:0007669"/>
    <property type="project" value="UniProtKB-EC"/>
</dbReference>
<comment type="pathway">
    <text evidence="2 28">Steroid biosynthesis; cholesterol biosynthesis.</text>
</comment>
<dbReference type="GeneTree" id="ENSGT00390000000417"/>
<evidence type="ECO:0000256" key="11">
    <source>
        <dbReference type="ARBA" id="ARBA00022955"/>
    </source>
</evidence>
<feature type="transmembrane region" description="Helical" evidence="28">
    <location>
        <begin position="158"/>
        <end position="179"/>
    </location>
</feature>
<evidence type="ECO:0000256" key="3">
    <source>
        <dbReference type="ARBA" id="ARBA00005402"/>
    </source>
</evidence>
<feature type="transmembrane region" description="Helical" evidence="28">
    <location>
        <begin position="200"/>
        <end position="220"/>
    </location>
</feature>
<dbReference type="PROSITE" id="PS01017">
    <property type="entry name" value="STEROL_REDUCT_1"/>
    <property type="match status" value="1"/>
</dbReference>
<keyword evidence="15 28" id="KW-0443">Lipid metabolism</keyword>
<dbReference type="UniPathway" id="UPA00063"/>
<evidence type="ECO:0000256" key="16">
    <source>
        <dbReference type="ARBA" id="ARBA00023125"/>
    </source>
</evidence>
<dbReference type="AlphaFoldDB" id="A0A8I3RW69"/>
<name>A0A8I3RW69_CANLF</name>
<evidence type="ECO:0000256" key="25">
    <source>
        <dbReference type="ARBA" id="ARBA00048100"/>
    </source>
</evidence>
<keyword evidence="11 28" id="KW-0752">Steroid biosynthesis</keyword>
<evidence type="ECO:0000256" key="5">
    <source>
        <dbReference type="ARBA" id="ARBA00022516"/>
    </source>
</evidence>
<keyword evidence="7" id="KW-0597">Phosphoprotein</keyword>
<evidence type="ECO:0000256" key="23">
    <source>
        <dbReference type="ARBA" id="ARBA00031227"/>
    </source>
</evidence>
<keyword evidence="12 28" id="KW-1133">Transmembrane helix</keyword>
<dbReference type="InterPro" id="IPR018083">
    <property type="entry name" value="Sterol_reductase_CS"/>
</dbReference>
<evidence type="ECO:0000256" key="2">
    <source>
        <dbReference type="ARBA" id="ARBA00004770"/>
    </source>
</evidence>